<dbReference type="GO" id="GO:0015937">
    <property type="term" value="P:coenzyme A biosynthetic process"/>
    <property type="evidence" value="ECO:0007669"/>
    <property type="project" value="UniProtKB-KW"/>
</dbReference>
<dbReference type="VEuPathDB" id="VectorBase:PHUM000270"/>
<dbReference type="GeneID" id="8233291"/>
<feature type="domain" description="Flavoprotein" evidence="3">
    <location>
        <begin position="76"/>
        <end position="240"/>
    </location>
</feature>
<organism>
    <name type="scientific">Pediculus humanus subsp. corporis</name>
    <name type="common">Body louse</name>
    <dbReference type="NCBI Taxonomy" id="121224"/>
    <lineage>
        <taxon>Eukaryota</taxon>
        <taxon>Metazoa</taxon>
        <taxon>Ecdysozoa</taxon>
        <taxon>Arthropoda</taxon>
        <taxon>Hexapoda</taxon>
        <taxon>Insecta</taxon>
        <taxon>Pterygota</taxon>
        <taxon>Neoptera</taxon>
        <taxon>Paraneoptera</taxon>
        <taxon>Psocodea</taxon>
        <taxon>Troctomorpha</taxon>
        <taxon>Phthiraptera</taxon>
        <taxon>Anoplura</taxon>
        <taxon>Pediculidae</taxon>
        <taxon>Pediculus</taxon>
    </lineage>
</organism>
<name>E0V8V9_PEDHC</name>
<dbReference type="SUPFAM" id="SSF52507">
    <property type="entry name" value="Homo-oligomeric flavin-containing Cys decarboxylases, HFCD"/>
    <property type="match status" value="1"/>
</dbReference>
<evidence type="ECO:0000313" key="4">
    <source>
        <dbReference type="EMBL" id="EEB09815.1"/>
    </source>
</evidence>
<dbReference type="SUPFAM" id="SSF47072">
    <property type="entry name" value="Cysteine alpha-hairpin motif"/>
    <property type="match status" value="1"/>
</dbReference>
<dbReference type="RefSeq" id="XP_002422553.1">
    <property type="nucleotide sequence ID" value="XM_002422508.1"/>
</dbReference>
<evidence type="ECO:0000313" key="6">
    <source>
        <dbReference type="Proteomes" id="UP000009046"/>
    </source>
</evidence>
<dbReference type="EMBL" id="AAZO01000007">
    <property type="status" value="NOT_ANNOTATED_CDS"/>
    <property type="molecule type" value="Genomic_DNA"/>
</dbReference>
<dbReference type="PROSITE" id="PS51808">
    <property type="entry name" value="CHCH"/>
    <property type="match status" value="1"/>
</dbReference>
<evidence type="ECO:0000259" key="3">
    <source>
        <dbReference type="Pfam" id="PF02441"/>
    </source>
</evidence>
<dbReference type="Proteomes" id="UP000009046">
    <property type="component" value="Unassembled WGS sequence"/>
</dbReference>
<dbReference type="EMBL" id="DS234986">
    <property type="protein sequence ID" value="EEB09815.1"/>
    <property type="molecule type" value="Genomic_DNA"/>
</dbReference>
<dbReference type="AlphaFoldDB" id="E0V8V9"/>
<dbReference type="InterPro" id="IPR036551">
    <property type="entry name" value="Flavin_trans-like"/>
</dbReference>
<dbReference type="Gene3D" id="3.40.50.1950">
    <property type="entry name" value="Flavin prenyltransferase-like"/>
    <property type="match status" value="1"/>
</dbReference>
<dbReference type="eggNOG" id="KOG3477">
    <property type="taxonomic scope" value="Eukaryota"/>
</dbReference>
<dbReference type="CTD" id="8233291"/>
<accession>E0V8V9</accession>
<comment type="similarity">
    <text evidence="2">Belongs to the HFCD (homooligomeric flavin containing Cys decarboxylase) superfamily.</text>
</comment>
<dbReference type="GO" id="GO:0010181">
    <property type="term" value="F:FMN binding"/>
    <property type="evidence" value="ECO:0007669"/>
    <property type="project" value="TreeGrafter"/>
</dbReference>
<dbReference type="FunCoup" id="E0V8V9">
    <property type="interactions" value="595"/>
</dbReference>
<evidence type="ECO:0000256" key="1">
    <source>
        <dbReference type="ARBA" id="ARBA00022993"/>
    </source>
</evidence>
<dbReference type="OrthoDB" id="1532798at2759"/>
<dbReference type="GO" id="GO:0004633">
    <property type="term" value="F:phosphopantothenoylcysteine decarboxylase activity"/>
    <property type="evidence" value="ECO:0007669"/>
    <property type="project" value="UniProtKB-EC"/>
</dbReference>
<protein>
    <submittedName>
        <fullName evidence="4">Phosphopantothenoylcysteine decarboxylase, putative</fullName>
        <ecNumber evidence="4">4.1.1.36</ecNumber>
    </submittedName>
</protein>
<gene>
    <name evidence="5" type="primary">8233291</name>
    <name evidence="4" type="ORF">Phum_PHUM000270</name>
</gene>
<dbReference type="InterPro" id="IPR009069">
    <property type="entry name" value="Cys_alpha_HP_mot_SF"/>
</dbReference>
<dbReference type="InParanoid" id="E0V8V9"/>
<dbReference type="InterPro" id="IPR003382">
    <property type="entry name" value="Flavoprotein"/>
</dbReference>
<evidence type="ECO:0000313" key="5">
    <source>
        <dbReference type="EnsemblMetazoa" id="PHUM000270-PA"/>
    </source>
</evidence>
<keyword evidence="6" id="KW-1185">Reference proteome</keyword>
<dbReference type="OMA" id="WGYIEIP"/>
<evidence type="ECO:0000256" key="2">
    <source>
        <dbReference type="ARBA" id="ARBA00038350"/>
    </source>
</evidence>
<reference evidence="4" key="2">
    <citation type="submission" date="2007-04" db="EMBL/GenBank/DDBJ databases">
        <title>The genome of the human body louse.</title>
        <authorList>
            <consortium name="The Human Body Louse Genome Consortium"/>
            <person name="Kirkness E."/>
            <person name="Walenz B."/>
            <person name="Hass B."/>
            <person name="Bruggner R."/>
            <person name="Strausberg R."/>
        </authorList>
    </citation>
    <scope>NUCLEOTIDE SEQUENCE</scope>
    <source>
        <strain evidence="4">USDA</strain>
    </source>
</reference>
<dbReference type="KEGG" id="phu:Phum_PHUM000270"/>
<dbReference type="GO" id="GO:0071513">
    <property type="term" value="C:phosphopantothenoylcysteine decarboxylase complex"/>
    <property type="evidence" value="ECO:0007669"/>
    <property type="project" value="TreeGrafter"/>
</dbReference>
<reference evidence="4" key="1">
    <citation type="submission" date="2007-04" db="EMBL/GenBank/DDBJ databases">
        <title>Annotation of Pediculus humanus corporis strain USDA.</title>
        <authorList>
            <person name="Kirkness E."/>
            <person name="Hannick L."/>
            <person name="Hass B."/>
            <person name="Bruggner R."/>
            <person name="Lawson D."/>
            <person name="Bidwell S."/>
            <person name="Joardar V."/>
            <person name="Caler E."/>
            <person name="Walenz B."/>
            <person name="Inman J."/>
            <person name="Schobel S."/>
            <person name="Galinsky K."/>
            <person name="Amedeo P."/>
            <person name="Strausberg R."/>
        </authorList>
    </citation>
    <scope>NUCLEOTIDE SEQUENCE</scope>
    <source>
        <strain evidence="4">USDA</strain>
    </source>
</reference>
<dbReference type="PANTHER" id="PTHR14359">
    <property type="entry name" value="HOMO-OLIGOMERIC FLAVIN CONTAINING CYS DECARBOXYLASE FAMILY"/>
    <property type="match status" value="1"/>
</dbReference>
<reference evidence="5" key="3">
    <citation type="submission" date="2021-02" db="UniProtKB">
        <authorList>
            <consortium name="EnsemblMetazoa"/>
        </authorList>
    </citation>
    <scope>IDENTIFICATION</scope>
    <source>
        <strain evidence="5">USDA</strain>
    </source>
</reference>
<sequence length="268" mass="30500">MSSYKFAQKPFNFVPPDKGSFPLDHDGVCKDLMMKYMDCLAAYKRENSKCREEIKNYLDCRMNNELMTRESWKNLGSVAALKIPLLVNKLLEIKKVNIKIVTTRHALHFFKKKDVGNVDVLTDDNEWKSWKNRGDPVLHIELTKWADLFVIAPLDANTLGKLANGLCDNLLTCVARAWNMNKPFLFCPAMNTRMYEHPITSKQISTLTSWGYIEIPVVSKMLVCGDKGLGAMAEVDTIIQLLGGALSLFRMHYAVSVGLTEDWMRNQS</sequence>
<dbReference type="EC" id="4.1.1.36" evidence="4"/>
<dbReference type="HOGENOM" id="CLU_033319_3_1_1"/>
<dbReference type="PANTHER" id="PTHR14359:SF6">
    <property type="entry name" value="PHOSPHOPANTOTHENOYLCYSTEINE DECARBOXYLASE"/>
    <property type="match status" value="1"/>
</dbReference>
<dbReference type="EnsemblMetazoa" id="PHUM000270-RA">
    <property type="protein sequence ID" value="PHUM000270-PA"/>
    <property type="gene ID" value="PHUM000270"/>
</dbReference>
<keyword evidence="1" id="KW-0173">Coenzyme A biosynthesis</keyword>
<dbReference type="Pfam" id="PF02441">
    <property type="entry name" value="Flavoprotein"/>
    <property type="match status" value="1"/>
</dbReference>
<proteinExistence type="inferred from homology"/>
<dbReference type="eggNOG" id="KOG0672">
    <property type="taxonomic scope" value="Eukaryota"/>
</dbReference>
<keyword evidence="4" id="KW-0456">Lyase</keyword>
<dbReference type="STRING" id="121224.E0V8V9"/>